<keyword evidence="6" id="KW-1185">Reference proteome</keyword>
<keyword evidence="1" id="KW-0547">Nucleotide-binding</keyword>
<sequence length="183" mass="20384">MDLSTGPGVKEASQTQVLPHLPGMACSLAKTRLLQRAQGTRKHSHRQVRQRQPVLKPPQNSIFSHRSEPMPGKHECQQFALPNLRNVSIWFLSPEPRLCVIDEIGKMEFFSQPFIQAVHQTLSSPEIIVLGTIPALKGKPLALVGEIRGRPDVKVFSVSAPCLQVPRPHLLLQPLHAPVLQHH</sequence>
<feature type="region of interest" description="Disordered" evidence="4">
    <location>
        <begin position="36"/>
        <end position="74"/>
    </location>
</feature>
<dbReference type="Pfam" id="PF03266">
    <property type="entry name" value="NTPase_1"/>
    <property type="match status" value="1"/>
</dbReference>
<reference evidence="5" key="1">
    <citation type="submission" date="2025-08" db="UniProtKB">
        <authorList>
            <consortium name="Ensembl"/>
        </authorList>
    </citation>
    <scope>IDENTIFICATION</scope>
</reference>
<evidence type="ECO:0000313" key="5">
    <source>
        <dbReference type="Ensembl" id="ENSSVLP00005026416.1"/>
    </source>
</evidence>
<dbReference type="PANTHER" id="PTHR43146">
    <property type="entry name" value="CANCER-RELATED NUCLEOSIDE-TRIPHOSPHATASE"/>
    <property type="match status" value="1"/>
</dbReference>
<name>A0A8D2DMT4_SCIVU</name>
<feature type="compositionally biased region" description="Basic and acidic residues" evidence="4">
    <location>
        <begin position="65"/>
        <end position="74"/>
    </location>
</feature>
<dbReference type="OrthoDB" id="446244at2759"/>
<dbReference type="Gene3D" id="3.40.50.300">
    <property type="entry name" value="P-loop containing nucleotide triphosphate hydrolases"/>
    <property type="match status" value="1"/>
</dbReference>
<reference evidence="5" key="2">
    <citation type="submission" date="2025-09" db="UniProtKB">
        <authorList>
            <consortium name="Ensembl"/>
        </authorList>
    </citation>
    <scope>IDENTIFICATION</scope>
</reference>
<evidence type="ECO:0000256" key="2">
    <source>
        <dbReference type="ARBA" id="ARBA00022801"/>
    </source>
</evidence>
<dbReference type="GO" id="GO:0017111">
    <property type="term" value="F:ribonucleoside triphosphate phosphatase activity"/>
    <property type="evidence" value="ECO:0007669"/>
    <property type="project" value="InterPro"/>
</dbReference>
<evidence type="ECO:0000256" key="1">
    <source>
        <dbReference type="ARBA" id="ARBA00022741"/>
    </source>
</evidence>
<dbReference type="PANTHER" id="PTHR43146:SF1">
    <property type="entry name" value="CANCER-RELATED NUCLEOSIDE-TRIPHOSPHATASE"/>
    <property type="match status" value="1"/>
</dbReference>
<dbReference type="InterPro" id="IPR027417">
    <property type="entry name" value="P-loop_NTPase"/>
</dbReference>
<dbReference type="AlphaFoldDB" id="A0A8D2DMT4"/>
<organism evidence="5 6">
    <name type="scientific">Sciurus vulgaris</name>
    <name type="common">Eurasian red squirrel</name>
    <dbReference type="NCBI Taxonomy" id="55149"/>
    <lineage>
        <taxon>Eukaryota</taxon>
        <taxon>Metazoa</taxon>
        <taxon>Chordata</taxon>
        <taxon>Craniata</taxon>
        <taxon>Vertebrata</taxon>
        <taxon>Euteleostomi</taxon>
        <taxon>Mammalia</taxon>
        <taxon>Eutheria</taxon>
        <taxon>Euarchontoglires</taxon>
        <taxon>Glires</taxon>
        <taxon>Rodentia</taxon>
        <taxon>Sciuromorpha</taxon>
        <taxon>Sciuridae</taxon>
        <taxon>Sciurinae</taxon>
        <taxon>Sciurini</taxon>
        <taxon>Sciurus</taxon>
    </lineage>
</organism>
<dbReference type="Ensembl" id="ENSSVLT00005029371.1">
    <property type="protein sequence ID" value="ENSSVLP00005026416.1"/>
    <property type="gene ID" value="ENSSVLG00005020924.1"/>
</dbReference>
<proteinExistence type="predicted"/>
<keyword evidence="2" id="KW-0378">Hydrolase</keyword>
<dbReference type="Proteomes" id="UP000694564">
    <property type="component" value="Chromosome 12"/>
</dbReference>
<dbReference type="GO" id="GO:0005524">
    <property type="term" value="F:ATP binding"/>
    <property type="evidence" value="ECO:0007669"/>
    <property type="project" value="UniProtKB-KW"/>
</dbReference>
<dbReference type="GeneTree" id="ENSGT01050000247785"/>
<evidence type="ECO:0000256" key="3">
    <source>
        <dbReference type="ARBA" id="ARBA00022840"/>
    </source>
</evidence>
<protein>
    <submittedName>
        <fullName evidence="5">Uncharacterized protein</fullName>
    </submittedName>
</protein>
<evidence type="ECO:0000313" key="6">
    <source>
        <dbReference type="Proteomes" id="UP000694564"/>
    </source>
</evidence>
<keyword evidence="3" id="KW-0067">ATP-binding</keyword>
<feature type="compositionally biased region" description="Basic residues" evidence="4">
    <location>
        <begin position="39"/>
        <end position="49"/>
    </location>
</feature>
<accession>A0A8D2DMT4</accession>
<dbReference type="InterPro" id="IPR004948">
    <property type="entry name" value="Nuc-triphosphatase_THEP1"/>
</dbReference>
<evidence type="ECO:0000256" key="4">
    <source>
        <dbReference type="SAM" id="MobiDB-lite"/>
    </source>
</evidence>